<dbReference type="KEGG" id="mpl:Mpal_2552"/>
<dbReference type="eggNOG" id="arCOG09497">
    <property type="taxonomic scope" value="Archaea"/>
</dbReference>
<dbReference type="GeneID" id="41344328"/>
<dbReference type="EMBL" id="CP001338">
    <property type="protein sequence ID" value="ACL17824.1"/>
    <property type="molecule type" value="Genomic_DNA"/>
</dbReference>
<organism evidence="1 2">
    <name type="scientific">Methanosphaerula palustris (strain ATCC BAA-1556 / DSM 19958 / E1-9c)</name>
    <dbReference type="NCBI Taxonomy" id="521011"/>
    <lineage>
        <taxon>Archaea</taxon>
        <taxon>Methanobacteriati</taxon>
        <taxon>Methanobacteriota</taxon>
        <taxon>Stenosarchaea group</taxon>
        <taxon>Methanomicrobia</taxon>
        <taxon>Methanomicrobiales</taxon>
        <taxon>Methanoregulaceae</taxon>
        <taxon>Methanosphaerula</taxon>
    </lineage>
</organism>
<dbReference type="RefSeq" id="WP_012619143.1">
    <property type="nucleotide sequence ID" value="NC_011832.1"/>
</dbReference>
<sequence length="265" mass="31533">MSDIDYINREIDELERLACKTEEAARKLLYETPLSHITHPYGDFGDQSYYIWQRVDDDQKENQRIAIRDYERYYSVGLHFIKEFRPEKEREFSECYESGGRTPFQPGIMDYLKFRHSQEAESKVKIIDEFVNRFEIQRSILYSVPYVAKISEHKLRDIISGDYIEREIEQSEYLYEKGFERAAGALAGVALEQYLRTQCDKNQIDYNKKETMVPLVQKLYDENKIDLILKKKIEHLASIRNFCDHPFEVNKGQVKELIENVKKIV</sequence>
<evidence type="ECO:0000313" key="1">
    <source>
        <dbReference type="EMBL" id="ACL17824.1"/>
    </source>
</evidence>
<dbReference type="HOGENOM" id="CLU_996093_0_0_2"/>
<gene>
    <name evidence="1" type="ordered locus">Mpal_2552</name>
</gene>
<dbReference type="OrthoDB" id="104975at2157"/>
<dbReference type="AlphaFoldDB" id="B8GF18"/>
<keyword evidence="2" id="KW-1185">Reference proteome</keyword>
<dbReference type="Proteomes" id="UP000002457">
    <property type="component" value="Chromosome"/>
</dbReference>
<protein>
    <recommendedName>
        <fullName evidence="3">DUF4145 domain-containing protein</fullName>
    </recommendedName>
</protein>
<evidence type="ECO:0008006" key="3">
    <source>
        <dbReference type="Google" id="ProtNLM"/>
    </source>
</evidence>
<reference evidence="1 2" key="1">
    <citation type="journal article" date="2015" name="Genome Announc.">
        <title>Complete Genome Sequence of Methanosphaerula palustris E1-9CT, a Hydrogenotrophic Methanogen Isolated from a Minerotrophic Fen Peatland.</title>
        <authorList>
            <person name="Cadillo-Quiroz H."/>
            <person name="Browne P."/>
            <person name="Kyrpides N."/>
            <person name="Woyke T."/>
            <person name="Goodwin L."/>
            <person name="Detter C."/>
            <person name="Yavitt J.B."/>
            <person name="Zinder S.H."/>
        </authorList>
    </citation>
    <scope>NUCLEOTIDE SEQUENCE [LARGE SCALE GENOMIC DNA]</scope>
    <source>
        <strain evidence="2">ATCC BAA-1556 / DSM 19958 / E1-9c</strain>
    </source>
</reference>
<proteinExistence type="predicted"/>
<accession>B8GF18</accession>
<name>B8GF18_METPE</name>
<evidence type="ECO:0000313" key="2">
    <source>
        <dbReference type="Proteomes" id="UP000002457"/>
    </source>
</evidence>